<evidence type="ECO:0000256" key="1">
    <source>
        <dbReference type="ARBA" id="ARBA00022438"/>
    </source>
</evidence>
<evidence type="ECO:0000313" key="6">
    <source>
        <dbReference type="EMBL" id="RWS07415.1"/>
    </source>
</evidence>
<proteinExistence type="predicted"/>
<dbReference type="InterPro" id="IPR050278">
    <property type="entry name" value="Serine_Prot_S9B/DPPIV"/>
</dbReference>
<feature type="domain" description="Dipeptidylpeptidase IV N-terminal" evidence="4">
    <location>
        <begin position="75"/>
        <end position="175"/>
    </location>
</feature>
<evidence type="ECO:0000259" key="4">
    <source>
        <dbReference type="Pfam" id="PF00930"/>
    </source>
</evidence>
<protein>
    <submittedName>
        <fullName evidence="6">Dipeptidyl aminopeptidase-like protein 6</fullName>
    </submittedName>
</protein>
<keyword evidence="1 6" id="KW-0378">Hydrolase</keyword>
<organism evidence="6 7">
    <name type="scientific">Dinothrombium tinctorium</name>
    <dbReference type="NCBI Taxonomy" id="1965070"/>
    <lineage>
        <taxon>Eukaryota</taxon>
        <taxon>Metazoa</taxon>
        <taxon>Ecdysozoa</taxon>
        <taxon>Arthropoda</taxon>
        <taxon>Chelicerata</taxon>
        <taxon>Arachnida</taxon>
        <taxon>Acari</taxon>
        <taxon>Acariformes</taxon>
        <taxon>Trombidiformes</taxon>
        <taxon>Prostigmata</taxon>
        <taxon>Anystina</taxon>
        <taxon>Parasitengona</taxon>
        <taxon>Trombidioidea</taxon>
        <taxon>Trombidiidae</taxon>
        <taxon>Dinothrombium</taxon>
    </lineage>
</organism>
<dbReference type="GO" id="GO:0008236">
    <property type="term" value="F:serine-type peptidase activity"/>
    <property type="evidence" value="ECO:0007669"/>
    <property type="project" value="UniProtKB-KW"/>
</dbReference>
<reference evidence="6" key="2">
    <citation type="submission" date="2018-11" db="EMBL/GenBank/DDBJ databases">
        <title>Trombidioid mite genomics.</title>
        <authorList>
            <person name="Dong X."/>
        </authorList>
    </citation>
    <scope>NUCLEOTIDE SEQUENCE</scope>
    <source>
        <strain evidence="6">UoL-WK</strain>
    </source>
</reference>
<evidence type="ECO:0000313" key="7">
    <source>
        <dbReference type="Proteomes" id="UP000285301"/>
    </source>
</evidence>
<reference evidence="6 7" key="1">
    <citation type="journal article" date="2018" name="Gigascience">
        <title>Genomes of trombidid mites reveal novel predicted allergens and laterally-transferred genes associated with secondary metabolism.</title>
        <authorList>
            <person name="Dong X."/>
            <person name="Chaisiri K."/>
            <person name="Xia D."/>
            <person name="Armstrong S.D."/>
            <person name="Fang Y."/>
            <person name="Donnelly M.J."/>
            <person name="Kadowaki T."/>
            <person name="McGarry J.W."/>
            <person name="Darby A.C."/>
            <person name="Makepeace B.L."/>
        </authorList>
    </citation>
    <scope>NUCLEOTIDE SEQUENCE [LARGE SCALE GENOMIC DNA]</scope>
    <source>
        <strain evidence="6">UoL-WK</strain>
    </source>
</reference>
<keyword evidence="3" id="KW-0325">Glycoprotein</keyword>
<dbReference type="AlphaFoldDB" id="A0A3S3S0D4"/>
<name>A0A3S3S0D4_9ACAR</name>
<dbReference type="Proteomes" id="UP000285301">
    <property type="component" value="Unassembled WGS sequence"/>
</dbReference>
<dbReference type="InterPro" id="IPR002469">
    <property type="entry name" value="Peptidase_S9B_N"/>
</dbReference>
<dbReference type="Gene3D" id="2.140.10.30">
    <property type="entry name" value="Dipeptidylpeptidase IV, N-terminal domain"/>
    <property type="match status" value="1"/>
</dbReference>
<dbReference type="PANTHER" id="PTHR11731">
    <property type="entry name" value="PROTEASE FAMILY S9B,C DIPEPTIDYL-PEPTIDASE IV-RELATED"/>
    <property type="match status" value="1"/>
</dbReference>
<keyword evidence="1 6" id="KW-0645">Protease</keyword>
<gene>
    <name evidence="6" type="ORF">B4U79_00085</name>
    <name evidence="5" type="ORF">B4U79_05497</name>
</gene>
<dbReference type="EMBL" id="NCKU01003489">
    <property type="protein sequence ID" value="RWS07415.1"/>
    <property type="molecule type" value="Genomic_DNA"/>
</dbReference>
<dbReference type="STRING" id="1965070.A0A3S3S0D4"/>
<dbReference type="Pfam" id="PF00930">
    <property type="entry name" value="DPPIV_N"/>
    <property type="match status" value="1"/>
</dbReference>
<evidence type="ECO:0000313" key="5">
    <source>
        <dbReference type="EMBL" id="RWS04089.1"/>
    </source>
</evidence>
<accession>A0A3S3S0D4</accession>
<dbReference type="GO" id="GO:0005886">
    <property type="term" value="C:plasma membrane"/>
    <property type="evidence" value="ECO:0007669"/>
    <property type="project" value="TreeGrafter"/>
</dbReference>
<dbReference type="PANTHER" id="PTHR11731:SF200">
    <property type="entry name" value="DIPEPTIDYL PEPTIDASE 10, ISOFORM B"/>
    <property type="match status" value="1"/>
</dbReference>
<evidence type="ECO:0000256" key="2">
    <source>
        <dbReference type="ARBA" id="ARBA00022825"/>
    </source>
</evidence>
<evidence type="ECO:0000256" key="3">
    <source>
        <dbReference type="ARBA" id="ARBA00023180"/>
    </source>
</evidence>
<dbReference type="OrthoDB" id="6538166at2759"/>
<keyword evidence="2" id="KW-0720">Serine protease</keyword>
<dbReference type="SUPFAM" id="SSF82171">
    <property type="entry name" value="DPP6 N-terminal domain-like"/>
    <property type="match status" value="1"/>
</dbReference>
<dbReference type="GO" id="GO:0004177">
    <property type="term" value="F:aminopeptidase activity"/>
    <property type="evidence" value="ECO:0007669"/>
    <property type="project" value="UniProtKB-KW"/>
</dbReference>
<dbReference type="GO" id="GO:0006508">
    <property type="term" value="P:proteolysis"/>
    <property type="evidence" value="ECO:0007669"/>
    <property type="project" value="InterPro"/>
</dbReference>
<comment type="caution">
    <text evidence="6">The sequence shown here is derived from an EMBL/GenBank/DDBJ whole genome shotgun (WGS) entry which is preliminary data.</text>
</comment>
<keyword evidence="7" id="KW-1185">Reference proteome</keyword>
<feature type="non-terminal residue" evidence="6">
    <location>
        <position position="192"/>
    </location>
</feature>
<feature type="non-terminal residue" evidence="6">
    <location>
        <position position="1"/>
    </location>
</feature>
<dbReference type="EMBL" id="NCKU01005869">
    <property type="protein sequence ID" value="RWS04089.1"/>
    <property type="molecule type" value="Genomic_DNA"/>
</dbReference>
<dbReference type="GO" id="GO:0008239">
    <property type="term" value="F:dipeptidyl-peptidase activity"/>
    <property type="evidence" value="ECO:0007669"/>
    <property type="project" value="TreeGrafter"/>
</dbReference>
<keyword evidence="1 6" id="KW-0031">Aminopeptidase</keyword>
<sequence length="192" mass="22340">LGSKVKNERLKLEEVLFDEYIRKGSRNESWVSDGEIVYREPDGSVMLHNVATDWKKILASNASLSSINVDRYLLSADQKYILLMTEMVFKNMYSYRAKYKIYDTRNSAIDQFEIDTVEGDFDYVEWGPKRTQMVVVSKNNILYIPSYERRERAQQLTNSGREGVIYNGIPDLLYEGKSHVIMNVQAQPLVYI</sequence>